<protein>
    <recommendedName>
        <fullName evidence="3">Secreted protein</fullName>
    </recommendedName>
</protein>
<evidence type="ECO:0008006" key="3">
    <source>
        <dbReference type="Google" id="ProtNLM"/>
    </source>
</evidence>
<feature type="non-terminal residue" evidence="1">
    <location>
        <position position="121"/>
    </location>
</feature>
<feature type="non-terminal residue" evidence="1">
    <location>
        <position position="1"/>
    </location>
</feature>
<proteinExistence type="predicted"/>
<dbReference type="EMBL" id="OZ023703">
    <property type="protein sequence ID" value="CAK9870657.1"/>
    <property type="molecule type" value="Genomic_DNA"/>
</dbReference>
<organism evidence="1 2">
    <name type="scientific">Sphagnum jensenii</name>
    <dbReference type="NCBI Taxonomy" id="128206"/>
    <lineage>
        <taxon>Eukaryota</taxon>
        <taxon>Viridiplantae</taxon>
        <taxon>Streptophyta</taxon>
        <taxon>Embryophyta</taxon>
        <taxon>Bryophyta</taxon>
        <taxon>Sphagnophytina</taxon>
        <taxon>Sphagnopsida</taxon>
        <taxon>Sphagnales</taxon>
        <taxon>Sphagnaceae</taxon>
        <taxon>Sphagnum</taxon>
    </lineage>
</organism>
<keyword evidence="2" id="KW-1185">Reference proteome</keyword>
<dbReference type="Proteomes" id="UP001497522">
    <property type="component" value="Chromosome 2"/>
</dbReference>
<name>A0ABP1B749_9BRYO</name>
<evidence type="ECO:0000313" key="1">
    <source>
        <dbReference type="EMBL" id="CAK9870657.1"/>
    </source>
</evidence>
<reference evidence="1 2" key="1">
    <citation type="submission" date="2024-03" db="EMBL/GenBank/DDBJ databases">
        <authorList>
            <consortium name="ELIXIR-Norway"/>
            <consortium name="Elixir Norway"/>
        </authorList>
    </citation>
    <scope>NUCLEOTIDE SEQUENCE [LARGE SCALE GENOMIC DNA]</scope>
</reference>
<evidence type="ECO:0000313" key="2">
    <source>
        <dbReference type="Proteomes" id="UP001497522"/>
    </source>
</evidence>
<gene>
    <name evidence="1" type="ORF">CSSPJE1EN2_LOCUS13325</name>
</gene>
<accession>A0ABP1B749</accession>
<sequence>MAMATTLLPPGLCLSGASCVRAYANYVTFNAISTDYVLRRSHVCILDLFRFCSCYDLEHVFWWLLSISGCLLFRPVSTLFLSLHYSPPASGTLNVIVSRFIISSLFRSDFHFFWVWLLVSG</sequence>